<accession>A0A383ABA9</accession>
<dbReference type="InterPro" id="IPR014867">
    <property type="entry name" value="Spore_coat_CotH_CotH2/3/7"/>
</dbReference>
<organism evidence="1">
    <name type="scientific">marine metagenome</name>
    <dbReference type="NCBI Taxonomy" id="408172"/>
    <lineage>
        <taxon>unclassified sequences</taxon>
        <taxon>metagenomes</taxon>
        <taxon>ecological metagenomes</taxon>
    </lineage>
</organism>
<dbReference type="AlphaFoldDB" id="A0A383ABA9"/>
<gene>
    <name evidence="1" type="ORF">METZ01_LOCUS457856</name>
</gene>
<dbReference type="EMBL" id="UINC01190714">
    <property type="protein sequence ID" value="SVE05002.1"/>
    <property type="molecule type" value="Genomic_DNA"/>
</dbReference>
<reference evidence="1" key="1">
    <citation type="submission" date="2018-05" db="EMBL/GenBank/DDBJ databases">
        <authorList>
            <person name="Lanie J.A."/>
            <person name="Ng W.-L."/>
            <person name="Kazmierczak K.M."/>
            <person name="Andrzejewski T.M."/>
            <person name="Davidsen T.M."/>
            <person name="Wayne K.J."/>
            <person name="Tettelin H."/>
            <person name="Glass J.I."/>
            <person name="Rusch D."/>
            <person name="Podicherti R."/>
            <person name="Tsui H.-C.T."/>
            <person name="Winkler M.E."/>
        </authorList>
    </citation>
    <scope>NUCLEOTIDE SEQUENCE</scope>
</reference>
<dbReference type="Pfam" id="PF08757">
    <property type="entry name" value="CotH"/>
    <property type="match status" value="1"/>
</dbReference>
<sequence length="252" mass="28332">GDCPRLLYQVDDQVIAPGRPVHRIILTKLERDELAEIGRRPWHNTSDAQMSVTFINIEGGQASVHYNVGVRLRGSTSRAATHKSRRVNFPNDRPWRSRTAINLNAIHPHAQELGSALFRLAGLPAPRARVVRVFENKERLGGGSQFGHYAELDPLNSEYIRWQFPNDDNGNLYKGGGYADLKFIGDEPAPYAKKYFYAKQTNAWQSDYSDLIGFLRALGKADEPGLAARVDLDAWMRHLAVHDLLGNEETSL</sequence>
<protein>
    <submittedName>
        <fullName evidence="1">Uncharacterized protein</fullName>
    </submittedName>
</protein>
<proteinExistence type="predicted"/>
<feature type="non-terminal residue" evidence="1">
    <location>
        <position position="252"/>
    </location>
</feature>
<name>A0A383ABA9_9ZZZZ</name>
<feature type="non-terminal residue" evidence="1">
    <location>
        <position position="1"/>
    </location>
</feature>
<evidence type="ECO:0000313" key="1">
    <source>
        <dbReference type="EMBL" id="SVE05002.1"/>
    </source>
</evidence>